<dbReference type="GO" id="GO:0017025">
    <property type="term" value="F:TBP-class protein binding"/>
    <property type="evidence" value="ECO:0007669"/>
    <property type="project" value="InterPro"/>
</dbReference>
<dbReference type="PANTHER" id="PTHR13900:SF0">
    <property type="entry name" value="TRANSCRIPTION INITIATION FACTOR TFIID SUBUNIT 1"/>
    <property type="match status" value="1"/>
</dbReference>
<feature type="compositionally biased region" description="Acidic residues" evidence="3">
    <location>
        <begin position="376"/>
        <end position="393"/>
    </location>
</feature>
<evidence type="ECO:0000256" key="1">
    <source>
        <dbReference type="ARBA" id="ARBA00004123"/>
    </source>
</evidence>
<sequence>MDSVFQSLLLGGGNVSGDKNKSVAAATSTTTLPGGANRPSRYATFIPPREAMKPTNNNSALVMQQQEKVEANNKQEEKEESVAVYKLVNGELKLLDEDEYDIVSVNNNENDTSKNNEEGKTNDDNKDGMDIDSTETDKEDDEPTLYIVRPNRHTSGGDGIKFSSASTSSQTAAIGNTNDYDNNTTEENVEEIAAIKEASHTASTLARALAQRTDGFDELRPKYYDFMNTDNNNDDVNGKNTNEQQQQQQQGQNKKGDKKSKLTTASSSSTAAQSSSAKGGGDKSKSADGGKTPTSNNAAAAAAKSVSSTLQQRQQQYSQTQKLIASLNNHTTSSSNIRDGDTPKTILQLTQMRMWQERNIDPSMQGMELDDWEDEIDWEGGCDDDDNDDSGDSNEEKKANDNEYSYKPPVPEGGYPKRPRRMLPPQYENPVELLYEPRNPRLEALDLISSVDWEGATSDTNGGDDDDDDSVNVPLILQSSIAGKSVASLLAPCPTSRPLPFELHPSYQQRYDREMTSEITSTADIGNKRHEALEKYKEQRQRKREQMAKDKQNRVTEVMSALSLSGTGRRITSSLMGPGGAERTGRPSRHALGSSSAHDAEYVEQLELVYNHTLVKPDLTLSEYRQFHRPRLPLAVVNPTCPWQFQTRVITENKRSSRGATAADGSTIVGSYHSMMSAGAKAQHKIRNEADLSPSMGDLVVMEYCEERPPLFMTKGHTCRIVNYYRGDRAHCPVSAGGGERPLRKRHGDKAASAKGPTPDGPSNRAERPPRLVGPNQYNMKSAADLIGIMPKKKKSADAASKEAKKETSINVLPEGVTEILHQKVHGPFIGEVEEGKTQTGLISNLFAAAMFRHDSEPTDFLMILGQMREASTIISGSSAPTNASGGLGVILRALPANIYTVAQTEPRLKVFSPNTNDEKKFVNAMFSFQVAKNIERKEIRDGEGLTFDDIKDRLFANTNVPINQLRKHVKQVANFDRANKGIWSVKSIGEDDFPGVEGLGRKVSPEGVAAYESQCAAIHRLKDLGITELYTGRIWSPMLRWSKPI</sequence>
<dbReference type="AlphaFoldDB" id="A0AAD8Y2N2"/>
<feature type="region of interest" description="Disordered" evidence="3">
    <location>
        <begin position="11"/>
        <end position="42"/>
    </location>
</feature>
<evidence type="ECO:0000256" key="2">
    <source>
        <dbReference type="ARBA" id="ARBA00023242"/>
    </source>
</evidence>
<evidence type="ECO:0000256" key="3">
    <source>
        <dbReference type="SAM" id="MobiDB-lite"/>
    </source>
</evidence>
<feature type="region of interest" description="Disordered" evidence="3">
    <location>
        <begin position="96"/>
        <end position="188"/>
    </location>
</feature>
<comment type="caution">
    <text evidence="5">The sequence shown here is derived from an EMBL/GenBank/DDBJ whole genome shotgun (WGS) entry which is preliminary data.</text>
</comment>
<protein>
    <submittedName>
        <fullName evidence="5">Transcription initiation factor TFIID subunit 1</fullName>
    </submittedName>
</protein>
<comment type="subcellular location">
    <subcellularLocation>
        <location evidence="1">Nucleus</location>
    </subcellularLocation>
</comment>
<proteinExistence type="predicted"/>
<dbReference type="GO" id="GO:0005669">
    <property type="term" value="C:transcription factor TFIID complex"/>
    <property type="evidence" value="ECO:0007669"/>
    <property type="project" value="InterPro"/>
</dbReference>
<dbReference type="InterPro" id="IPR040240">
    <property type="entry name" value="TAF1"/>
</dbReference>
<feature type="compositionally biased region" description="Low complexity" evidence="3">
    <location>
        <begin position="228"/>
        <end position="253"/>
    </location>
</feature>
<feature type="region of interest" description="Disordered" evidence="3">
    <location>
        <begin position="733"/>
        <end position="777"/>
    </location>
</feature>
<feature type="compositionally biased region" description="Low complexity" evidence="3">
    <location>
        <begin position="163"/>
        <end position="186"/>
    </location>
</feature>
<dbReference type="Proteomes" id="UP001224775">
    <property type="component" value="Unassembled WGS sequence"/>
</dbReference>
<evidence type="ECO:0000313" key="5">
    <source>
        <dbReference type="EMBL" id="KAK1738064.1"/>
    </source>
</evidence>
<dbReference type="InterPro" id="IPR022591">
    <property type="entry name" value="TAF1_HAT_dom"/>
</dbReference>
<feature type="region of interest" description="Disordered" evidence="3">
    <location>
        <begin position="569"/>
        <end position="594"/>
    </location>
</feature>
<feature type="region of interest" description="Disordered" evidence="3">
    <location>
        <begin position="376"/>
        <end position="424"/>
    </location>
</feature>
<keyword evidence="6" id="KW-1185">Reference proteome</keyword>
<gene>
    <name evidence="5" type="ORF">QTG54_011358</name>
</gene>
<feature type="compositionally biased region" description="Basic and acidic residues" evidence="3">
    <location>
        <begin position="214"/>
        <end position="223"/>
    </location>
</feature>
<dbReference type="GO" id="GO:0051123">
    <property type="term" value="P:RNA polymerase II preinitiation complex assembly"/>
    <property type="evidence" value="ECO:0007669"/>
    <property type="project" value="TreeGrafter"/>
</dbReference>
<name>A0AAD8Y2N2_9STRA</name>
<keyword evidence="2" id="KW-0539">Nucleus</keyword>
<dbReference type="PANTHER" id="PTHR13900">
    <property type="entry name" value="TRANSCRIPTION INITIATION FACTOR TFIID"/>
    <property type="match status" value="1"/>
</dbReference>
<dbReference type="GO" id="GO:0004402">
    <property type="term" value="F:histone acetyltransferase activity"/>
    <property type="evidence" value="ECO:0007669"/>
    <property type="project" value="InterPro"/>
</dbReference>
<feature type="compositionally biased region" description="Low complexity" evidence="3">
    <location>
        <begin position="262"/>
        <end position="277"/>
    </location>
</feature>
<evidence type="ECO:0000313" key="6">
    <source>
        <dbReference type="Proteomes" id="UP001224775"/>
    </source>
</evidence>
<feature type="domain" description="Transcription initiation factor TFIID subunit 1 histone acetyltransferase" evidence="4">
    <location>
        <begin position="614"/>
        <end position="728"/>
    </location>
</feature>
<feature type="domain" description="Transcription initiation factor TFIID subunit 1 histone acetyltransferase" evidence="4">
    <location>
        <begin position="802"/>
        <end position="1029"/>
    </location>
</feature>
<feature type="region of interest" description="Disordered" evidence="3">
    <location>
        <begin position="212"/>
        <end position="317"/>
    </location>
</feature>
<feature type="compositionally biased region" description="Acidic residues" evidence="3">
    <location>
        <begin position="130"/>
        <end position="143"/>
    </location>
</feature>
<dbReference type="Pfam" id="PF12157">
    <property type="entry name" value="DUF3591"/>
    <property type="match status" value="2"/>
</dbReference>
<evidence type="ECO:0000259" key="4">
    <source>
        <dbReference type="Pfam" id="PF12157"/>
    </source>
</evidence>
<organism evidence="5 6">
    <name type="scientific">Skeletonema marinoi</name>
    <dbReference type="NCBI Taxonomy" id="267567"/>
    <lineage>
        <taxon>Eukaryota</taxon>
        <taxon>Sar</taxon>
        <taxon>Stramenopiles</taxon>
        <taxon>Ochrophyta</taxon>
        <taxon>Bacillariophyta</taxon>
        <taxon>Coscinodiscophyceae</taxon>
        <taxon>Thalassiosirophycidae</taxon>
        <taxon>Thalassiosirales</taxon>
        <taxon>Skeletonemataceae</taxon>
        <taxon>Skeletonema</taxon>
        <taxon>Skeletonema marinoi-dohrnii complex</taxon>
    </lineage>
</organism>
<dbReference type="GO" id="GO:0016251">
    <property type="term" value="F:RNA polymerase II general transcription initiation factor activity"/>
    <property type="evidence" value="ECO:0007669"/>
    <property type="project" value="InterPro"/>
</dbReference>
<accession>A0AAD8Y2N2</accession>
<feature type="compositionally biased region" description="Low complexity" evidence="3">
    <location>
        <begin position="289"/>
        <end position="317"/>
    </location>
</feature>
<feature type="compositionally biased region" description="Basic and acidic residues" evidence="3">
    <location>
        <begin position="111"/>
        <end position="129"/>
    </location>
</feature>
<dbReference type="EMBL" id="JATAAI010000022">
    <property type="protein sequence ID" value="KAK1738064.1"/>
    <property type="molecule type" value="Genomic_DNA"/>
</dbReference>
<reference evidence="5" key="1">
    <citation type="submission" date="2023-06" db="EMBL/GenBank/DDBJ databases">
        <title>Survivors Of The Sea: Transcriptome response of Skeletonema marinoi to long-term dormancy.</title>
        <authorList>
            <person name="Pinder M.I.M."/>
            <person name="Kourtchenko O."/>
            <person name="Robertson E.K."/>
            <person name="Larsson T."/>
            <person name="Maumus F."/>
            <person name="Osuna-Cruz C.M."/>
            <person name="Vancaester E."/>
            <person name="Stenow R."/>
            <person name="Vandepoele K."/>
            <person name="Ploug H."/>
            <person name="Bruchert V."/>
            <person name="Godhe A."/>
            <person name="Topel M."/>
        </authorList>
    </citation>
    <scope>NUCLEOTIDE SEQUENCE</scope>
    <source>
        <strain evidence="5">R05AC</strain>
    </source>
</reference>